<protein>
    <submittedName>
        <fullName evidence="9">Chitin binding Peritrophin-A domain protein</fullName>
    </submittedName>
</protein>
<feature type="region of interest" description="Disordered" evidence="7">
    <location>
        <begin position="3450"/>
        <end position="3474"/>
    </location>
</feature>
<feature type="domain" description="Chitin-binding type-2" evidence="8">
    <location>
        <begin position="3228"/>
        <end position="3281"/>
    </location>
</feature>
<feature type="domain" description="Chitin-binding type-2" evidence="8">
    <location>
        <begin position="3875"/>
        <end position="3928"/>
    </location>
</feature>
<evidence type="ECO:0000256" key="3">
    <source>
        <dbReference type="ARBA" id="ARBA00022729"/>
    </source>
</evidence>
<feature type="compositionally biased region" description="Pro residues" evidence="7">
    <location>
        <begin position="4012"/>
        <end position="4032"/>
    </location>
</feature>
<feature type="compositionally biased region" description="Pro residues" evidence="7">
    <location>
        <begin position="3688"/>
        <end position="3704"/>
    </location>
</feature>
<feature type="domain" description="Chitin-binding type-2" evidence="8">
    <location>
        <begin position="509"/>
        <end position="562"/>
    </location>
</feature>
<keyword evidence="4" id="KW-0677">Repeat</keyword>
<keyword evidence="3" id="KW-0732">Signal</keyword>
<feature type="domain" description="Chitin-binding type-2" evidence="8">
    <location>
        <begin position="1138"/>
        <end position="1191"/>
    </location>
</feature>
<evidence type="ECO:0000313" key="10">
    <source>
        <dbReference type="Proteomes" id="UP000252519"/>
    </source>
</evidence>
<feature type="region of interest" description="Disordered" evidence="7">
    <location>
        <begin position="4251"/>
        <end position="4286"/>
    </location>
</feature>
<gene>
    <name evidence="9" type="ORF">ANCCAN_07798</name>
</gene>
<evidence type="ECO:0000313" key="9">
    <source>
        <dbReference type="EMBL" id="RCN46139.1"/>
    </source>
</evidence>
<feature type="compositionally biased region" description="Pro residues" evidence="7">
    <location>
        <begin position="3610"/>
        <end position="3625"/>
    </location>
</feature>
<evidence type="ECO:0000256" key="6">
    <source>
        <dbReference type="ARBA" id="ARBA00023180"/>
    </source>
</evidence>
<comment type="caution">
    <text evidence="9">The sequence shown here is derived from an EMBL/GenBank/DDBJ whole genome shotgun (WGS) entry which is preliminary data.</text>
</comment>
<feature type="domain" description="Chitin-binding type-2" evidence="8">
    <location>
        <begin position="1840"/>
        <end position="1893"/>
    </location>
</feature>
<feature type="region of interest" description="Disordered" evidence="7">
    <location>
        <begin position="3767"/>
        <end position="3789"/>
    </location>
</feature>
<feature type="domain" description="Chitin-binding type-2" evidence="8">
    <location>
        <begin position="4283"/>
        <end position="4339"/>
    </location>
</feature>
<feature type="domain" description="Chitin-binding type-2" evidence="8">
    <location>
        <begin position="2166"/>
        <end position="2219"/>
    </location>
</feature>
<feature type="domain" description="Chitin-binding type-2" evidence="8">
    <location>
        <begin position="960"/>
        <end position="1013"/>
    </location>
</feature>
<dbReference type="GO" id="GO:0008061">
    <property type="term" value="F:chitin binding"/>
    <property type="evidence" value="ECO:0007669"/>
    <property type="project" value="UniProtKB-KW"/>
</dbReference>
<feature type="compositionally biased region" description="Pro residues" evidence="7">
    <location>
        <begin position="3124"/>
        <end position="3138"/>
    </location>
</feature>
<reference evidence="9 10" key="1">
    <citation type="submission" date="2014-10" db="EMBL/GenBank/DDBJ databases">
        <title>Draft genome of the hookworm Ancylostoma caninum.</title>
        <authorList>
            <person name="Mitreva M."/>
        </authorList>
    </citation>
    <scope>NUCLEOTIDE SEQUENCE [LARGE SCALE GENOMIC DNA]</scope>
    <source>
        <strain evidence="9 10">Baltimore</strain>
    </source>
</reference>
<dbReference type="Proteomes" id="UP000252519">
    <property type="component" value="Unassembled WGS sequence"/>
</dbReference>
<feature type="domain" description="Chitin-binding type-2" evidence="8">
    <location>
        <begin position="191"/>
        <end position="244"/>
    </location>
</feature>
<feature type="domain" description="Chitin-binding type-2" evidence="8">
    <location>
        <begin position="3794"/>
        <end position="3847"/>
    </location>
</feature>
<feature type="domain" description="Chitin-binding type-2" evidence="8">
    <location>
        <begin position="596"/>
        <end position="649"/>
    </location>
</feature>
<keyword evidence="10" id="KW-1185">Reference proteome</keyword>
<dbReference type="STRING" id="29170.A0A368GS73"/>
<dbReference type="PROSITE" id="PS50940">
    <property type="entry name" value="CHIT_BIND_II"/>
    <property type="match status" value="52"/>
</dbReference>
<feature type="domain" description="Chitin-binding type-2" evidence="8">
    <location>
        <begin position="1757"/>
        <end position="1810"/>
    </location>
</feature>
<feature type="region of interest" description="Disordered" evidence="7">
    <location>
        <begin position="3044"/>
        <end position="3066"/>
    </location>
</feature>
<feature type="domain" description="Chitin-binding type-2" evidence="8">
    <location>
        <begin position="4195"/>
        <end position="4248"/>
    </location>
</feature>
<dbReference type="PANTHER" id="PTHR23301:SF0">
    <property type="entry name" value="CHITIN-BINDING TYPE-2 DOMAIN-CONTAINING PROTEIN-RELATED"/>
    <property type="match status" value="1"/>
</dbReference>
<dbReference type="SMART" id="SM00494">
    <property type="entry name" value="ChtBD2"/>
    <property type="match status" value="53"/>
</dbReference>
<feature type="compositionally biased region" description="Pro residues" evidence="7">
    <location>
        <begin position="3202"/>
        <end position="3217"/>
    </location>
</feature>
<evidence type="ECO:0000259" key="8">
    <source>
        <dbReference type="PROSITE" id="PS50940"/>
    </source>
</evidence>
<organism evidence="9 10">
    <name type="scientific">Ancylostoma caninum</name>
    <name type="common">Dog hookworm</name>
    <dbReference type="NCBI Taxonomy" id="29170"/>
    <lineage>
        <taxon>Eukaryota</taxon>
        <taxon>Metazoa</taxon>
        <taxon>Ecdysozoa</taxon>
        <taxon>Nematoda</taxon>
        <taxon>Chromadorea</taxon>
        <taxon>Rhabditida</taxon>
        <taxon>Rhabditina</taxon>
        <taxon>Rhabditomorpha</taxon>
        <taxon>Strongyloidea</taxon>
        <taxon>Ancylostomatidae</taxon>
        <taxon>Ancylostomatinae</taxon>
        <taxon>Ancylostoma</taxon>
    </lineage>
</organism>
<keyword evidence="6" id="KW-0325">Glycoprotein</keyword>
<feature type="domain" description="Chitin-binding type-2" evidence="8">
    <location>
        <begin position="2495"/>
        <end position="2548"/>
    </location>
</feature>
<feature type="non-terminal residue" evidence="9">
    <location>
        <position position="1"/>
    </location>
</feature>
<feature type="domain" description="Chitin-binding type-2" evidence="8">
    <location>
        <begin position="119"/>
        <end position="172"/>
    </location>
</feature>
<dbReference type="PANTHER" id="PTHR23301">
    <property type="entry name" value="CHITIN BINDING PERITROPHIN-A"/>
    <property type="match status" value="1"/>
</dbReference>
<feature type="domain" description="Chitin-binding type-2" evidence="8">
    <location>
        <begin position="2738"/>
        <end position="2791"/>
    </location>
</feature>
<feature type="domain" description="Chitin-binding type-2" evidence="8">
    <location>
        <begin position="4117"/>
        <end position="4170"/>
    </location>
</feature>
<dbReference type="OrthoDB" id="6020543at2759"/>
<evidence type="ECO:0000256" key="2">
    <source>
        <dbReference type="ARBA" id="ARBA00022669"/>
    </source>
</evidence>
<feature type="domain" description="Chitin-binding type-2" evidence="8">
    <location>
        <begin position="1234"/>
        <end position="1287"/>
    </location>
</feature>
<feature type="compositionally biased region" description="Pro residues" evidence="7">
    <location>
        <begin position="3768"/>
        <end position="3789"/>
    </location>
</feature>
<feature type="domain" description="Chitin-binding type-2" evidence="8">
    <location>
        <begin position="2904"/>
        <end position="2957"/>
    </location>
</feature>
<feature type="domain" description="Chitin-binding type-2" evidence="8">
    <location>
        <begin position="787"/>
        <end position="840"/>
    </location>
</feature>
<feature type="compositionally biased region" description="Pro residues" evidence="7">
    <location>
        <begin position="3852"/>
        <end position="3868"/>
    </location>
</feature>
<feature type="compositionally biased region" description="Pro residues" evidence="7">
    <location>
        <begin position="4094"/>
        <end position="4114"/>
    </location>
</feature>
<feature type="domain" description="Chitin-binding type-2" evidence="8">
    <location>
        <begin position="3145"/>
        <end position="3198"/>
    </location>
</feature>
<evidence type="ECO:0000256" key="7">
    <source>
        <dbReference type="SAM" id="MobiDB-lite"/>
    </source>
</evidence>
<feature type="domain" description="Chitin-binding type-2" evidence="8">
    <location>
        <begin position="44"/>
        <end position="97"/>
    </location>
</feature>
<feature type="domain" description="Chitin-binding type-2" evidence="8">
    <location>
        <begin position="4364"/>
        <end position="4417"/>
    </location>
</feature>
<feature type="domain" description="Chitin-binding type-2" evidence="8">
    <location>
        <begin position="2248"/>
        <end position="2301"/>
    </location>
</feature>
<proteinExistence type="predicted"/>
<evidence type="ECO:0000256" key="5">
    <source>
        <dbReference type="ARBA" id="ARBA00023157"/>
    </source>
</evidence>
<feature type="compositionally biased region" description="Pro residues" evidence="7">
    <location>
        <begin position="3366"/>
        <end position="3382"/>
    </location>
</feature>
<feature type="region of interest" description="Disordered" evidence="7">
    <location>
        <begin position="3529"/>
        <end position="3552"/>
    </location>
</feature>
<feature type="domain" description="Chitin-binding type-2" evidence="8">
    <location>
        <begin position="4037"/>
        <end position="4090"/>
    </location>
</feature>
<feature type="domain" description="Chitin-binding type-2" evidence="8">
    <location>
        <begin position="3392"/>
        <end position="3445"/>
    </location>
</feature>
<feature type="region of interest" description="Disordered" evidence="7">
    <location>
        <begin position="3933"/>
        <end position="3953"/>
    </location>
</feature>
<feature type="compositionally biased region" description="Pro residues" evidence="7">
    <location>
        <begin position="3933"/>
        <end position="3949"/>
    </location>
</feature>
<accession>A0A368GS73</accession>
<feature type="domain" description="Chitin-binding type-2" evidence="8">
    <location>
        <begin position="433"/>
        <end position="486"/>
    </location>
</feature>
<feature type="domain" description="Chitin-binding type-2" evidence="8">
    <location>
        <begin position="2655"/>
        <end position="2708"/>
    </location>
</feature>
<feature type="compositionally biased region" description="Pro residues" evidence="7">
    <location>
        <begin position="3451"/>
        <end position="3466"/>
    </location>
</feature>
<keyword evidence="5" id="KW-1015">Disulfide bond</keyword>
<feature type="domain" description="Chitin-binding type-2" evidence="8">
    <location>
        <begin position="2982"/>
        <end position="3035"/>
    </location>
</feature>
<feature type="domain" description="Chitin-binding type-2" evidence="8">
    <location>
        <begin position="2410"/>
        <end position="2463"/>
    </location>
</feature>
<feature type="compositionally biased region" description="Pro residues" evidence="7">
    <location>
        <begin position="3044"/>
        <end position="3060"/>
    </location>
</feature>
<feature type="compositionally biased region" description="Pro residues" evidence="7">
    <location>
        <begin position="3529"/>
        <end position="3545"/>
    </location>
</feature>
<feature type="region of interest" description="Disordered" evidence="7">
    <location>
        <begin position="173"/>
        <end position="193"/>
    </location>
</feature>
<keyword evidence="1" id="KW-0217">Developmental protein</keyword>
<evidence type="ECO:0000256" key="4">
    <source>
        <dbReference type="ARBA" id="ARBA00022737"/>
    </source>
</evidence>
<sequence>LQYVVCTDGVSQLAECPDEQVFSQGKCTPIEQVAECRSSEPASPIDCSIRDDGNYGLGCTSNFIFCSGGIAMPMECPSSLVFNEAKGYCDYPEACESKGSASAAAASAPAADSSKSVSSNYCALRKDGFYSDGCTVDFISCEQGVATPMKCPPNLVFNGKKGYCDYPESCSGESSQDQPSRPSQPAPQEPALSCVGRPNGYHAEGCSPDFVLCRDGVATAMKCPSGLLFNKDKGYCDYPEDCQAGGSGKPAAPPPPQFESTYASDNSAAASPALDCTGRRDGYHSNGCSSDFVFCNDGTTTAMKCPGSLVFNMQKQQCDYVDNCLSENQDITTRAPVRVPPATSVVDCAGKADGFYSNGCNPSYVFCNGGVATAMKCPSSLVFNQDKGQCDYPENCSAGAPVVLPPVTVTQPPPLAATQPPAPVVNTVYNFSVVDCKGKKDGYYSNGCSSDFVFCNEGVATAMKCPSSLVFNEKKGHCDYPEACSSAPAAPTQPVPSPPPVYSPPTSSVVNCAGKQNGYYSNGCTPNFVFCNEGVATAMQCPPTLVFNEKKGHCDYAENCSTVPPVAAPMPAPSVAPAPAPAMQPSAPVAAAPVMSVDCKTKPDGYYSLGCTSDFVHCNEGMSTPMKCPSSLVFNEKKGYCDYPENCTPAPVAAPPAPVAPAPAPSVVAPPPPPAPAMQPPAPATVPQTVKSIDCKTKQDGYYSMGCTSDYVFCNEGVATTMKCPSSLVYNEKKGYCDYPENCTPEAVAPPPAPVVPAPAPSVVPPPAPAPAMQPPAPAAVPQIAKTVDCKTKQDGYYSLGCTSDYVYCNEGVATTMKCPSSLVYNEKKGYCDYPENCTPEPVAPPPAPVVPAPAPSVVPPPAPAPAMQPPAPAAVPQIAKTVDCKTKQDGYYSLGCTSDFIFCNEGVAITMKCPSSLVFNEEKGYCDYPENCSSAPVPPSQAAPPQPAPTVYAPPASSVVDCKGKKDGYYSNGCSPTFVFCNEGVATSMTCPPTLVFNEKKGHCDYAENCAAETSMAPSAPAPSVVPAPMPAMQPPAPVVITIDCKAKPDGYYSLGCSSDFVFCNEGVAITMKCPSSLVFNEKKGYCDYPENCTPEPIAPPPAPSVVPPPAPTVVPPPPAPAMQPPAPVPAPKTVTAVDCKTKPDGYYSMGCTSEFVFCNEGMAITMKCPSSLVFNEKKGYCDYPENCTPEPAAPLPAPSVVPAPAPTVVPPPPPAPAMQPPAPVPAPQTVVVVDCKTKPDGYYSMGCTSEFVFCNEGTATTMKCPSSLVFNEKKGYCDYPENCSSAASPPAAPPKPTPTVYAPPTPLVVDCAGKKDGYYSNGCSPTFVFCNEGVATSMKCPPTLVFNEKKGHCDYAENCAEDAQRAPPILAPTVVAPPPPVAAQIVNTIDCKTKKDGYYSMGCTSEFVFCNEGIATTMKCPSSLVFNEKKGYCDYPENCTPEPVAPPPAPSVVPPPAPTVVPPPPAPAMQPPAPVPAPQLVTTVDCKTKPDGYYSMGCTSEFVFCNEGMATTMKCPSLLVFNEKKGYCDYPENCTPGPVASPPAASAPNVVPAPVPPMSSPVDCAWKKDGYYSNGCSPTFVFCSEGVATSMVSRNALLHWFSTKKKGHCDYVENCSAESPLVPHPEPAMKPPAPVRVPTPTTSKVDCAGKKDGYYSNGCTPEFVYCSEGVATTMVVLTFICEHIFDRNRRGRVFFQKCPPTLVFNEKKGHCDYVENCSETRPTPPVLAPTVLSLSPAPSMAPPVPPPAPVISSGRVDCTGKKDGYYSNGCSSEFVFCNEGIATTMKCPASLVFNEKKGHCDYPENCSSGAAPMPPPLPAPSVVPPPPAPAMRPPASTRVDCTGKKDGYYSNGCVPEFVFCNEGVPTTMKCPPTLVFNEKKGHCDYVENCSAETKPLAASPMPKPHPPALSPPSPSIVECTGKKDGYYSNGCSPVFVYCSEGVATSMKCPPTLVFNEKKGHCDYAENCSAETLVLPPPPPPAPSMQPPAPVYAPPAEKFVDCVGKKDGYYSTGCIPEFVLCTDGVATTMKCPPTLVFNGKKGQCDYAENCEGEAPAPPAVIKPMAPGLAPSYATQNLTGGVDCAGKKDGYYSNGCFSDFVYCSEGVATKMTCPSLLVFNEKKGYCDYPESCISETPSPVPPPVNAMPVPSPPSAYAPPPSSTPGVVDCAGKSDGYYSNGCSPVFVFCSEGVATSMKCPPSLVFNEKKGHCDYVENCSSDVPPVMPIPPLPKPAVPPLALAQPAPKGPVTCLGKADGYYSNGCSPDFVYCSEGTSTPMKCPSTLVFNEKKGHCDYVENCSSDEPAAVPPMMDNHAPAYFEPESSHVDCAGKPDGYYANGCSSEFVYCSEGFPTVMMCPSSLVFNEKSGHCDYPENCIVKVAPTPVMPSPPTVAPGPPIPLPVHTPPSSSSVNCVGKPDGYYSNGCSATFVHCSEGVATPMECPPTLVFNEKEGYCDYVENCSSDVPQVIPNLPVVPSAQTAPPPAPGYAPPTQGFVDCSGKPDGYYSKGCSHEFVFCTDGIATPMKCPSSLVFNAEKGHCDYVENCSSDVPPAPLPSVPQVQPPRPQAPPMPLGQVDCRGKKEGFYSSGCSPEFVYCSEGVATIMKCPVSLVFNEKNGHCDYPENCSDKVVAPVAPVPLPQQARPPTPSLAPSGIVDCKGRPNGYHSNGCSPDFVFCNEGVATVMKCPQSLVFNEKKGYCDYVENCSGAVPPVVAPIPAPKPPPVQPPAFSPPSALTSADCTGRPNGYHSLGCTSEFVFCNEGVTTLMKCPASLVFNEKKGYCDYPENCSSELPPVAPAPSPLPAKPVPPPALAPPAATLDCTGRPNGYHSNGCTAEFVFCSEGMATIMKCPASLVFNEKKGYCDYPENCSSSVAPPAPVPSPVPKPPQMGQPPALSPPAGASPMDCTGRPNGYHSNGCTPEFMFCSEGVATIMKCPESLVFNEKKGYCDYVENCSSGAPVPRPMPQPVQPPALSPPAATGPLDCTGRPNGYHSIGCTPDFVFCVEGVATVMKCPASLVFNEKKGYCDYPENCSSPVVAPAPIPSPVPKPPQMGQPPALSPPAGASPMDCTGRPNGYHSNGCTTEFVFCSEGVATIMKCPASLVFNEKKGYCDYVENCSSTGPAPVPAPQPAQPPALSPPAAAGPMDCTGRPNGYHSIGCTPDFVFCVEGVATMMKCPASLVFNEKKGYCDYPENCSSPVASPAPVPSPVPQQPAQPPALSQPTSSKPLDCTGRSNGYHSNGCSADFVFCSEGVATIMKCPASLVFNEKKGYCDYVENCSSTGPAPVPAPQPAQPPALSPPAAVGPMDCTGRPNGYHSIGCTPDFVFCVEGVATMMLLFQKCPASLVFNEKKGYCDYPENCSSPVAPPAPVPSPLPQQPAQPPALSQPTSKPLDCTGRSNGYHSNGCSADFVFCSEGVATIMKCPASLVFDEKKGYCDYPENCSSGVVPVAPQPAPSPPQTAPPPAQSQAALDCTGRPNGYHSNGCTPEFVFCVDGVATVMKCPASLVFNKKKGYCDYPENCSAGAPPVAPAPVPSQPSQPPALSPPAASGPLDCTGRPNGYHSNGCTPEFVFCVDGVATVMKCPASLVFNEKKGYCDYPENCSGGAPMVPAPTPSQPSQPPALSPPAASGPLDCTGRPNGYHSNGCTPEFVFCVDGVATVMKCPASLVFNEKKGYCDYPENCSPGMAPVPPQPTPVAPQPAQPPAHSQSALDCTGRTNGYHSNGCTPEFVYCVDGVATVMKCPASLVFNEKKGYCDYPENCSAGAPPAAPAPIPSKPSQPPSLSPPPSTLVLPLDCTGRPNGYHSNGCTAEFVFCSEGMATIMKCPASLVFNEKKGYCDYPENCSAGAPPVAPAPVPSQPSQPPALSPPAASGPLDCTGRPNGYHSNGCTPEFVFCVDGVATVMKCPASLVFNEKKGYCDYPENCSAGAPPVAPAPVPSQPSQPPAMSPPASTNVDCAGRPTGYYSKGCSGDFVFCNEGTATLMKCPSSLVFNEKKGYCDYPENCSSEVPPAAPLPSQPSQPQPSQPPQMSPPSSTINCAGRENGYFSNGCSAEFVFCNEGVATQMKCPASLVYNERKGYCDYPENCSGGVPQPGPASPQPAQPVQPVPPPAHSQPLDCTGRSDGHYSNGCSPDFVFCSDGVATMMKCPSSLVFNEKKGYCDYPENCTGGVPSVAPQPGPVPPQPAQPPAHSQPLDCTGRPNGHYSNGCSQDFVFCNDGVATMMKCPASLVFNEQKGYCDYPENCSSGVPPVAPQPGPVPPSSGRLPKPSKPVYSPPSGSSPIDCTGRPDGHYSNGCSPEFVLCSDGVATMMVRMKCPSSLVFNEKEGYCDYPESCSSGVAAPVPLPPVAQSQQAAPPVTSSGLNCAGRKNGYYSDGCSSEFVYCSEGIATMMKCPAGLAYNEKKGFCDYPESCSGGASPEVAIPGPAPSKPATVPTPAPPKPAQPPAFSPPT</sequence>
<feature type="region of interest" description="Disordered" evidence="7">
    <location>
        <begin position="3688"/>
        <end position="3711"/>
    </location>
</feature>
<dbReference type="InterPro" id="IPR002557">
    <property type="entry name" value="Chitin-bd_dom"/>
</dbReference>
<feature type="domain" description="Chitin-binding type-2" evidence="8">
    <location>
        <begin position="1918"/>
        <end position="1971"/>
    </location>
</feature>
<feature type="region of interest" description="Disordered" evidence="7">
    <location>
        <begin position="3201"/>
        <end position="3227"/>
    </location>
</feature>
<dbReference type="Gene3D" id="2.170.140.10">
    <property type="entry name" value="Chitin binding domain"/>
    <property type="match status" value="50"/>
</dbReference>
<feature type="domain" description="Chitin-binding type-2" evidence="8">
    <location>
        <begin position="3306"/>
        <end position="3363"/>
    </location>
</feature>
<feature type="domain" description="Chitin-binding type-2" evidence="8">
    <location>
        <begin position="3471"/>
        <end position="3524"/>
    </location>
</feature>
<keyword evidence="2" id="KW-0147">Chitin-binding</keyword>
<feature type="domain" description="Chitin-binding type-2" evidence="8">
    <location>
        <begin position="1"/>
        <end position="38"/>
    </location>
</feature>
<evidence type="ECO:0000256" key="1">
    <source>
        <dbReference type="ARBA" id="ARBA00022473"/>
    </source>
</evidence>
<feature type="region of interest" description="Disordered" evidence="7">
    <location>
        <begin position="2877"/>
        <end position="2901"/>
    </location>
</feature>
<feature type="region of interest" description="Disordered" evidence="7">
    <location>
        <begin position="3123"/>
        <end position="3145"/>
    </location>
</feature>
<feature type="domain" description="Chitin-binding type-2" evidence="8">
    <location>
        <begin position="1043"/>
        <end position="1096"/>
    </location>
</feature>
<dbReference type="Gene3D" id="3.20.20.80">
    <property type="entry name" value="Glycosidases"/>
    <property type="match status" value="1"/>
</dbReference>
<name>A0A368GS73_ANCCA</name>
<dbReference type="EMBL" id="JOJR01000085">
    <property type="protein sequence ID" value="RCN46139.1"/>
    <property type="molecule type" value="Genomic_DNA"/>
</dbReference>
<feature type="domain" description="Chitin-binding type-2" evidence="8">
    <location>
        <begin position="1485"/>
        <end position="1538"/>
    </location>
</feature>
<dbReference type="InterPro" id="IPR051940">
    <property type="entry name" value="Chitin_bind-dev_reg"/>
</dbReference>
<feature type="domain" description="Chitin-binding type-2" evidence="8">
    <location>
        <begin position="2325"/>
        <end position="2378"/>
    </location>
</feature>
<feature type="domain" description="Chitin-binding type-2" evidence="8">
    <location>
        <begin position="3632"/>
        <end position="3685"/>
    </location>
</feature>
<feature type="domain" description="Chitin-binding type-2" evidence="8">
    <location>
        <begin position="1390"/>
        <end position="1443"/>
    </location>
</feature>
<dbReference type="SUPFAM" id="SSF57625">
    <property type="entry name" value="Invertebrate chitin-binding proteins"/>
    <property type="match status" value="51"/>
</dbReference>
<feature type="region of interest" description="Disordered" evidence="7">
    <location>
        <begin position="4173"/>
        <end position="4198"/>
    </location>
</feature>
<feature type="domain" description="Chitin-binding type-2" evidence="8">
    <location>
        <begin position="1310"/>
        <end position="1363"/>
    </location>
</feature>
<feature type="domain" description="Chitin-binding type-2" evidence="8">
    <location>
        <begin position="3552"/>
        <end position="3605"/>
    </location>
</feature>
<feature type="domain" description="Chitin-binding type-2" evidence="8">
    <location>
        <begin position="692"/>
        <end position="745"/>
    </location>
</feature>
<feature type="domain" description="Chitin-binding type-2" evidence="8">
    <location>
        <begin position="3067"/>
        <end position="3120"/>
    </location>
</feature>
<feature type="domain" description="Chitin-binding type-2" evidence="8">
    <location>
        <begin position="2081"/>
        <end position="2134"/>
    </location>
</feature>
<feature type="compositionally biased region" description="Pro residues" evidence="7">
    <location>
        <begin position="2877"/>
        <end position="2897"/>
    </location>
</feature>
<feature type="region of interest" description="Disordered" evidence="7">
    <location>
        <begin position="3366"/>
        <end position="3392"/>
    </location>
</feature>
<dbReference type="GO" id="GO:0005576">
    <property type="term" value="C:extracellular region"/>
    <property type="evidence" value="ECO:0007669"/>
    <property type="project" value="InterPro"/>
</dbReference>
<feature type="domain" description="Chitin-binding type-2" evidence="8">
    <location>
        <begin position="2575"/>
        <end position="2628"/>
    </location>
</feature>
<feature type="region of interest" description="Disordered" evidence="7">
    <location>
        <begin position="4011"/>
        <end position="4037"/>
    </location>
</feature>
<feature type="compositionally biased region" description="Pro residues" evidence="7">
    <location>
        <begin position="4176"/>
        <end position="4189"/>
    </location>
</feature>
<feature type="domain" description="Chitin-binding type-2" evidence="8">
    <location>
        <begin position="345"/>
        <end position="398"/>
    </location>
</feature>
<feature type="domain" description="Chitin-binding type-2" evidence="8">
    <location>
        <begin position="2000"/>
        <end position="2053"/>
    </location>
</feature>
<feature type="region of interest" description="Disordered" evidence="7">
    <location>
        <begin position="4415"/>
        <end position="4454"/>
    </location>
</feature>
<feature type="compositionally biased region" description="Pro residues" evidence="7">
    <location>
        <begin position="4427"/>
        <end position="4454"/>
    </location>
</feature>
<feature type="region of interest" description="Disordered" evidence="7">
    <location>
        <begin position="4093"/>
        <end position="4120"/>
    </location>
</feature>
<feature type="domain" description="Chitin-binding type-2" evidence="8">
    <location>
        <begin position="2819"/>
        <end position="2872"/>
    </location>
</feature>
<feature type="domain" description="Chitin-binding type-2" evidence="8">
    <location>
        <begin position="3711"/>
        <end position="3764"/>
    </location>
</feature>
<feature type="domain" description="Chitin-binding type-2" evidence="8">
    <location>
        <begin position="3955"/>
        <end position="4008"/>
    </location>
</feature>
<feature type="region of interest" description="Disordered" evidence="7">
    <location>
        <begin position="3852"/>
        <end position="3873"/>
    </location>
</feature>
<feature type="domain" description="Chitin-binding type-2" evidence="8">
    <location>
        <begin position="882"/>
        <end position="935"/>
    </location>
</feature>
<feature type="compositionally biased region" description="Low complexity" evidence="7">
    <location>
        <begin position="4272"/>
        <end position="4283"/>
    </location>
</feature>
<feature type="compositionally biased region" description="Pro residues" evidence="7">
    <location>
        <begin position="4252"/>
        <end position="4262"/>
    </location>
</feature>
<feature type="region of interest" description="Disordered" evidence="7">
    <location>
        <begin position="3608"/>
        <end position="3632"/>
    </location>
</feature>
<feature type="domain" description="Chitin-binding type-2" evidence="8">
    <location>
        <begin position="273"/>
        <end position="326"/>
    </location>
</feature>
<dbReference type="Pfam" id="PF01607">
    <property type="entry name" value="CBM_14"/>
    <property type="match status" value="51"/>
</dbReference>
<dbReference type="InterPro" id="IPR036508">
    <property type="entry name" value="Chitin-bd_dom_sf"/>
</dbReference>